<gene>
    <name evidence="1" type="ORF">WMG39_29345</name>
</gene>
<name>A0ABU8YWS4_9CYAN</name>
<evidence type="ECO:0000313" key="2">
    <source>
        <dbReference type="Proteomes" id="UP001384579"/>
    </source>
</evidence>
<comment type="caution">
    <text evidence="1">The sequence shown here is derived from an EMBL/GenBank/DDBJ whole genome shotgun (WGS) entry which is preliminary data.</text>
</comment>
<dbReference type="Proteomes" id="UP001384579">
    <property type="component" value="Unassembled WGS sequence"/>
</dbReference>
<dbReference type="RefSeq" id="WP_340542305.1">
    <property type="nucleotide sequence ID" value="NZ_JBBLXS010000831.1"/>
</dbReference>
<accession>A0ABU8YWS4</accession>
<reference evidence="1 2" key="1">
    <citation type="journal article" date="2020" name="Harmful Algae">
        <title>Molecular and morphological characterization of a novel dihydroanatoxin-a producing Microcoleus species (cyanobacteria) from the Russian River, California, USA.</title>
        <authorList>
            <person name="Conklin K.Y."/>
            <person name="Stancheva R."/>
            <person name="Otten T.G."/>
            <person name="Fadness R."/>
            <person name="Boyer G.L."/>
            <person name="Read B."/>
            <person name="Zhang X."/>
            <person name="Sheath R.G."/>
        </authorList>
    </citation>
    <scope>NUCLEOTIDE SEQUENCE [LARGE SCALE GENOMIC DNA]</scope>
    <source>
        <strain evidence="1 2">PTRS2</strain>
    </source>
</reference>
<evidence type="ECO:0000313" key="1">
    <source>
        <dbReference type="EMBL" id="MEK0188922.1"/>
    </source>
</evidence>
<proteinExistence type="predicted"/>
<feature type="non-terminal residue" evidence="1">
    <location>
        <position position="71"/>
    </location>
</feature>
<protein>
    <submittedName>
        <fullName evidence="1">Uncharacterized protein</fullName>
    </submittedName>
</protein>
<keyword evidence="2" id="KW-1185">Reference proteome</keyword>
<sequence length="71" mass="7987">MKTDIWHLLPDSGRGLNPCLIAKVLSKRTEERIEKRIEIEINRSPWKSSKDDLSSLGGGLNLRRTVATSAK</sequence>
<organism evidence="1 2">
    <name type="scientific">Microcoleus anatoxicus PTRS2</name>
    <dbReference type="NCBI Taxonomy" id="2705321"/>
    <lineage>
        <taxon>Bacteria</taxon>
        <taxon>Bacillati</taxon>
        <taxon>Cyanobacteriota</taxon>
        <taxon>Cyanophyceae</taxon>
        <taxon>Oscillatoriophycideae</taxon>
        <taxon>Oscillatoriales</taxon>
        <taxon>Microcoleaceae</taxon>
        <taxon>Microcoleus</taxon>
        <taxon>Microcoleus anatoxicus</taxon>
    </lineage>
</organism>
<dbReference type="EMBL" id="JBBLXS010000831">
    <property type="protein sequence ID" value="MEK0188922.1"/>
    <property type="molecule type" value="Genomic_DNA"/>
</dbReference>